<accession>Q820A0</accession>
<name>Q820A0_NITEU</name>
<dbReference type="SUPFAM" id="SSF53335">
    <property type="entry name" value="S-adenosyl-L-methionine-dependent methyltransferases"/>
    <property type="match status" value="1"/>
</dbReference>
<dbReference type="Pfam" id="PF13649">
    <property type="entry name" value="Methyltransf_25"/>
    <property type="match status" value="1"/>
</dbReference>
<dbReference type="InterPro" id="IPR041698">
    <property type="entry name" value="Methyltransf_25"/>
</dbReference>
<evidence type="ECO:0000259" key="1">
    <source>
        <dbReference type="Pfam" id="PF13649"/>
    </source>
</evidence>
<organism evidence="2 3">
    <name type="scientific">Nitrosomonas europaea (strain ATCC 19718 / CIP 103999 / KCTC 2705 / NBRC 14298)</name>
    <dbReference type="NCBI Taxonomy" id="228410"/>
    <lineage>
        <taxon>Bacteria</taxon>
        <taxon>Pseudomonadati</taxon>
        <taxon>Pseudomonadota</taxon>
        <taxon>Betaproteobacteria</taxon>
        <taxon>Nitrosomonadales</taxon>
        <taxon>Nitrosomonadaceae</taxon>
        <taxon>Nitrosomonas</taxon>
    </lineage>
</organism>
<dbReference type="EMBL" id="AL954747">
    <property type="protein sequence ID" value="CAD84515.1"/>
    <property type="molecule type" value="Genomic_DNA"/>
</dbReference>
<keyword evidence="2" id="KW-0830">Ubiquinone</keyword>
<keyword evidence="3" id="KW-1185">Reference proteome</keyword>
<protein>
    <submittedName>
        <fullName evidence="2">Possible ubiE ubiquinone/menaquinone biosynthesis methyltransferase</fullName>
    </submittedName>
</protein>
<dbReference type="PANTHER" id="PTHR43591:SF24">
    <property type="entry name" value="2-METHOXY-6-POLYPRENYL-1,4-BENZOQUINOL METHYLASE, MITOCHONDRIAL"/>
    <property type="match status" value="1"/>
</dbReference>
<dbReference type="Proteomes" id="UP000001416">
    <property type="component" value="Chromosome"/>
</dbReference>
<dbReference type="OrthoDB" id="529208at2"/>
<dbReference type="eggNOG" id="COG2226">
    <property type="taxonomic scope" value="Bacteria"/>
</dbReference>
<dbReference type="STRING" id="228410.NE0604"/>
<dbReference type="PhylomeDB" id="Q820A0"/>
<dbReference type="CDD" id="cd02440">
    <property type="entry name" value="AdoMet_MTases"/>
    <property type="match status" value="1"/>
</dbReference>
<dbReference type="SMR" id="Q820A0"/>
<proteinExistence type="predicted"/>
<dbReference type="AlphaFoldDB" id="Q820A0"/>
<evidence type="ECO:0000313" key="3">
    <source>
        <dbReference type="Proteomes" id="UP000001416"/>
    </source>
</evidence>
<dbReference type="RefSeq" id="WP_011111230.1">
    <property type="nucleotide sequence ID" value="NC_004757.1"/>
</dbReference>
<dbReference type="GO" id="GO:0008168">
    <property type="term" value="F:methyltransferase activity"/>
    <property type="evidence" value="ECO:0007669"/>
    <property type="project" value="UniProtKB-KW"/>
</dbReference>
<keyword evidence="2" id="KW-0808">Transferase</keyword>
<dbReference type="KEGG" id="neu:NE0604"/>
<dbReference type="GO" id="GO:0032259">
    <property type="term" value="P:methylation"/>
    <property type="evidence" value="ECO:0007669"/>
    <property type="project" value="UniProtKB-KW"/>
</dbReference>
<dbReference type="PANTHER" id="PTHR43591">
    <property type="entry name" value="METHYLTRANSFERASE"/>
    <property type="match status" value="1"/>
</dbReference>
<reference evidence="2 3" key="1">
    <citation type="journal article" date="2003" name="J. Bacteriol.">
        <title>Complete genome sequence of the ammonia-oxidizing bacterium and obligate chemolithoautotroph Nitrosomonas europaea.</title>
        <authorList>
            <person name="Chain P."/>
            <person name="Lamerdin J."/>
            <person name="Larimer F."/>
            <person name="Regala W."/>
            <person name="Land M."/>
            <person name="Hauser L."/>
            <person name="Hooper A."/>
            <person name="Klotz M."/>
            <person name="Norton J."/>
            <person name="Sayavedra-Soto L."/>
            <person name="Arciero D."/>
            <person name="Hommes N."/>
            <person name="Whittaker M."/>
            <person name="Arp D."/>
        </authorList>
    </citation>
    <scope>NUCLEOTIDE SEQUENCE [LARGE SCALE GENOMIC DNA]</scope>
    <source>
        <strain evidence="3">ATCC 19718 / CIP 103999 / KCTC 2705 / NBRC 14298</strain>
    </source>
</reference>
<sequence length="264" mass="29976">MAGYVGDVAIAYDRDLGHVLFEQYASDIARRTAGKPVRDVLEVASGTGIVTRQLRNVLPGDAQLTAIDISDSMMEVARTKFLPHEQVTFQVANAVALPFDDRAFDTVVCQFGVMFFDKDKAFQETHRVLRQGGRYLFSVWDSRDYNPYASLTFEVMKQFFPSDPPRFLESTVSSFEIDPVKERLIRAGFEQISISVQRRIYDIPDIRAFARGLIFSPIINEIRERGEVDPDDIVEALVKIFIGEYGSNPTRFPMQAILFETEKP</sequence>
<dbReference type="GeneID" id="87103804"/>
<dbReference type="HOGENOM" id="CLU_037990_2_0_4"/>
<evidence type="ECO:0000313" key="2">
    <source>
        <dbReference type="EMBL" id="CAD84515.1"/>
    </source>
</evidence>
<dbReference type="Gene3D" id="3.40.50.150">
    <property type="entry name" value="Vaccinia Virus protein VP39"/>
    <property type="match status" value="1"/>
</dbReference>
<keyword evidence="2" id="KW-0489">Methyltransferase</keyword>
<feature type="domain" description="Methyltransferase" evidence="1">
    <location>
        <begin position="40"/>
        <end position="133"/>
    </location>
</feature>
<gene>
    <name evidence="2" type="ordered locus">NE0604</name>
</gene>
<dbReference type="InterPro" id="IPR029063">
    <property type="entry name" value="SAM-dependent_MTases_sf"/>
</dbReference>